<evidence type="ECO:0000313" key="3">
    <source>
        <dbReference type="Proteomes" id="UP000319014"/>
    </source>
</evidence>
<keyword evidence="3" id="KW-1185">Reference proteome</keyword>
<reference evidence="2 3" key="1">
    <citation type="submission" date="2017-05" db="EMBL/GenBank/DDBJ databases">
        <authorList>
            <person name="Varghese N."/>
            <person name="Submissions S."/>
        </authorList>
    </citation>
    <scope>NUCLEOTIDE SEQUENCE [LARGE SCALE GENOMIC DNA]</scope>
    <source>
        <strain evidence="2 3">DSM 100094</strain>
    </source>
</reference>
<dbReference type="AlphaFoldDB" id="A0A521BXA3"/>
<evidence type="ECO:0000313" key="2">
    <source>
        <dbReference type="EMBL" id="SMO51796.1"/>
    </source>
</evidence>
<dbReference type="Pfam" id="PF07045">
    <property type="entry name" value="DUF1330"/>
    <property type="match status" value="1"/>
</dbReference>
<evidence type="ECO:0000259" key="1">
    <source>
        <dbReference type="Pfam" id="PF07045"/>
    </source>
</evidence>
<dbReference type="InterPro" id="IPR010753">
    <property type="entry name" value="DUF1330"/>
</dbReference>
<dbReference type="PANTHER" id="PTHR41521:SF4">
    <property type="entry name" value="BLR0684 PROTEIN"/>
    <property type="match status" value="1"/>
</dbReference>
<dbReference type="OrthoDB" id="9806380at2"/>
<gene>
    <name evidence="2" type="ORF">SAMN06265221_103203</name>
</gene>
<dbReference type="InterPro" id="IPR011008">
    <property type="entry name" value="Dimeric_a/b-barrel"/>
</dbReference>
<protein>
    <submittedName>
        <fullName evidence="2">Uncharacterized conserved protein, DUF1330 family</fullName>
    </submittedName>
</protein>
<name>A0A521BXA3_9RHOB</name>
<dbReference type="Gene3D" id="3.30.70.100">
    <property type="match status" value="1"/>
</dbReference>
<dbReference type="Proteomes" id="UP000319014">
    <property type="component" value="Unassembled WGS sequence"/>
</dbReference>
<proteinExistence type="predicted"/>
<feature type="domain" description="DUF1330" evidence="1">
    <location>
        <begin position="3"/>
        <end position="95"/>
    </location>
</feature>
<dbReference type="PANTHER" id="PTHR41521">
    <property type="match status" value="1"/>
</dbReference>
<sequence length="100" mass="11107">MPKAYWIAHVSVDDPAAYEAYRSANAAAFQKYGARFLVRAGAQDQREGALRPRSVVLEFTDLATARACYESPEYQTALKLRQPCSTADLIIVEGYDDQGM</sequence>
<dbReference type="SUPFAM" id="SSF54909">
    <property type="entry name" value="Dimeric alpha+beta barrel"/>
    <property type="match status" value="1"/>
</dbReference>
<organism evidence="2 3">
    <name type="scientific">Paracoccus laeviglucosivorans</name>
    <dbReference type="NCBI Taxonomy" id="1197861"/>
    <lineage>
        <taxon>Bacteria</taxon>
        <taxon>Pseudomonadati</taxon>
        <taxon>Pseudomonadota</taxon>
        <taxon>Alphaproteobacteria</taxon>
        <taxon>Rhodobacterales</taxon>
        <taxon>Paracoccaceae</taxon>
        <taxon>Paracoccus</taxon>
    </lineage>
</organism>
<dbReference type="EMBL" id="FXTK01000003">
    <property type="protein sequence ID" value="SMO51796.1"/>
    <property type="molecule type" value="Genomic_DNA"/>
</dbReference>
<dbReference type="RefSeq" id="WP_142662064.1">
    <property type="nucleotide sequence ID" value="NZ_FXTK01000003.1"/>
</dbReference>
<accession>A0A521BXA3</accession>